<dbReference type="Proteomes" id="UP001234297">
    <property type="component" value="Chromosome 3"/>
</dbReference>
<proteinExistence type="predicted"/>
<comment type="caution">
    <text evidence="1">The sequence shown here is derived from an EMBL/GenBank/DDBJ whole genome shotgun (WGS) entry which is preliminary data.</text>
</comment>
<keyword evidence="2" id="KW-1185">Reference proteome</keyword>
<accession>A0ACC2LZ00</accession>
<gene>
    <name evidence="1" type="ORF">MRB53_012695</name>
</gene>
<protein>
    <submittedName>
        <fullName evidence="1">Uncharacterized protein</fullName>
    </submittedName>
</protein>
<evidence type="ECO:0000313" key="2">
    <source>
        <dbReference type="Proteomes" id="UP001234297"/>
    </source>
</evidence>
<sequence length="272" mass="31063">MARPVIPQAPLLLLPRSFTGLAFFFNLSNKKITYTMSLSCPVCFGYSFRCISSSCGWLLFECESMCMKCTSFLYNPLMEKCIRLPRVLKHSCYVDCLYFSTRVDPIGVLFARKSNNTFLLYRLKYPCRSPKIIFSVLYGLKDLCCSPFHQYEWKETVVSNTIFCQGKLYTLNDQDWSLSVEDPLFPRKKITCLKIKLEVERKYPLFMREEPTSSLSISTPKNKGNSIYYIPKSTAVSYVEYELDGDEPTAHSIGHGGGIGCAWIQLGLCPFG</sequence>
<evidence type="ECO:0000313" key="1">
    <source>
        <dbReference type="EMBL" id="KAJ8638428.1"/>
    </source>
</evidence>
<name>A0ACC2LZ00_PERAE</name>
<dbReference type="EMBL" id="CM056811">
    <property type="protein sequence ID" value="KAJ8638428.1"/>
    <property type="molecule type" value="Genomic_DNA"/>
</dbReference>
<reference evidence="1 2" key="1">
    <citation type="journal article" date="2022" name="Hortic Res">
        <title>A haplotype resolved chromosomal level avocado genome allows analysis of novel avocado genes.</title>
        <authorList>
            <person name="Nath O."/>
            <person name="Fletcher S.J."/>
            <person name="Hayward A."/>
            <person name="Shaw L.M."/>
            <person name="Masouleh A.K."/>
            <person name="Furtado A."/>
            <person name="Henry R.J."/>
            <person name="Mitter N."/>
        </authorList>
    </citation>
    <scope>NUCLEOTIDE SEQUENCE [LARGE SCALE GENOMIC DNA]</scope>
    <source>
        <strain evidence="2">cv. Hass</strain>
    </source>
</reference>
<organism evidence="1 2">
    <name type="scientific">Persea americana</name>
    <name type="common">Avocado</name>
    <dbReference type="NCBI Taxonomy" id="3435"/>
    <lineage>
        <taxon>Eukaryota</taxon>
        <taxon>Viridiplantae</taxon>
        <taxon>Streptophyta</taxon>
        <taxon>Embryophyta</taxon>
        <taxon>Tracheophyta</taxon>
        <taxon>Spermatophyta</taxon>
        <taxon>Magnoliopsida</taxon>
        <taxon>Magnoliidae</taxon>
        <taxon>Laurales</taxon>
        <taxon>Lauraceae</taxon>
        <taxon>Persea</taxon>
    </lineage>
</organism>